<proteinExistence type="predicted"/>
<dbReference type="SUPFAM" id="SSF52540">
    <property type="entry name" value="P-loop containing nucleoside triphosphate hydrolases"/>
    <property type="match status" value="1"/>
</dbReference>
<sequence>MSWQESSLGLNNEDHNFLKVYKVAVTSVRSLFFFLFTLACPKLPTQTLRNYLQSPPLNMTGVDLKRYFNGTQRANINDATKASGKDFDISLLFVCIQRSCRKLDPFGSIWTTKTNPPVLEYLLTCNKNFRNDLLHDYPTIDDTLMNKLIQDLQDLVKDTYELIGKRYSVDVKKEIDGLNDNIDKIKKTPLPVPDVKKYQEELHLLRENIKCTFKDKGKEELADTVDNLTMTDPASFISRRETLKVTAIYTRIDLVMEENKNKNKNIPISYEKLLKLLSFDGRIPDVLILEGPAGAGKTTLSKLMLAEWEKWIRNKSCSFLDLESFDFVLHYECSNSSISRYIDLLKFRLQNTTSYFKDDDILRSTKQIKVLILIDAADDLNPNSKKLLIELFETHVPESRGNLRIICTTRPQALKDLKSMIPTNLSVVLTKIIGIPPERRGEFVEKLHEEMIKQGQSTQETKGLINYLHRSQGRMGDHFRFPLMLTLLTYLWAADPDAVNGVTTVTTLYLAIQNLIQKRLQDRLSRHETLKYSKTVSEIEKSCFEFQKVLYHESLISLSLDAMVLPAKCTTNLQKAADQHKLPQAEVFAAFLALERKWTAYGYSDQLAASHKSLLEFYAALYIINIINGDIKTKNQDDLELKLNAGSLSKSEKKKIHKELKESKTIRTILENNHNDSSTPMKYQKYQNLFIHLIGLLAQRSTEDLHKYYNELIDLMRESEVRDSQWFQVISEAECDSKVTKYVSEKMNKSERESWDISDSNMGAAIEMLHTVAPKHVCVNLETDPSTLKYLSPLCEILANSKSRISLDDLYSFKNPDKSTSDAYLEILSRTSSSCFMEGILGNYLLTSKISDDLDHLSMLSVAILDDTQASALKITLTETVEALLNEKLKVIVLHICKSVSATSLPRMIFDPTTNKKITFSFVLSAVEDRDIDWAIGIIAALYPIDRVSLNSSICFPKSSLSLGGCEKIIKELNSRSIIGHTYINPSQYEFITPLKIVVTSKKITEEEAKTLVFPGYEFKLDPLDMESWLYISL</sequence>
<organism evidence="2 3">
    <name type="scientific">Meganyctiphanes norvegica</name>
    <name type="common">Northern krill</name>
    <name type="synonym">Thysanopoda norvegica</name>
    <dbReference type="NCBI Taxonomy" id="48144"/>
    <lineage>
        <taxon>Eukaryota</taxon>
        <taxon>Metazoa</taxon>
        <taxon>Ecdysozoa</taxon>
        <taxon>Arthropoda</taxon>
        <taxon>Crustacea</taxon>
        <taxon>Multicrustacea</taxon>
        <taxon>Malacostraca</taxon>
        <taxon>Eumalacostraca</taxon>
        <taxon>Eucarida</taxon>
        <taxon>Euphausiacea</taxon>
        <taxon>Euphausiidae</taxon>
        <taxon>Meganyctiphanes</taxon>
    </lineage>
</organism>
<keyword evidence="3" id="KW-1185">Reference proteome</keyword>
<dbReference type="InterPro" id="IPR027417">
    <property type="entry name" value="P-loop_NTPase"/>
</dbReference>
<evidence type="ECO:0000313" key="2">
    <source>
        <dbReference type="EMBL" id="CAL4065696.1"/>
    </source>
</evidence>
<name>A0AAV2PUT0_MEGNR</name>
<protein>
    <recommendedName>
        <fullName evidence="1">NACHT domain-containing protein</fullName>
    </recommendedName>
</protein>
<feature type="non-terminal residue" evidence="2">
    <location>
        <position position="1034"/>
    </location>
</feature>
<feature type="domain" description="NACHT" evidence="1">
    <location>
        <begin position="285"/>
        <end position="413"/>
    </location>
</feature>
<dbReference type="SMART" id="SM00382">
    <property type="entry name" value="AAA"/>
    <property type="match status" value="1"/>
</dbReference>
<dbReference type="Pfam" id="PF05729">
    <property type="entry name" value="NACHT"/>
    <property type="match status" value="1"/>
</dbReference>
<comment type="caution">
    <text evidence="2">The sequence shown here is derived from an EMBL/GenBank/DDBJ whole genome shotgun (WGS) entry which is preliminary data.</text>
</comment>
<evidence type="ECO:0000313" key="3">
    <source>
        <dbReference type="Proteomes" id="UP001497623"/>
    </source>
</evidence>
<dbReference type="Gene3D" id="3.40.50.300">
    <property type="entry name" value="P-loop containing nucleotide triphosphate hydrolases"/>
    <property type="match status" value="1"/>
</dbReference>
<dbReference type="AlphaFoldDB" id="A0AAV2PUT0"/>
<dbReference type="InterPro" id="IPR007111">
    <property type="entry name" value="NACHT_NTPase"/>
</dbReference>
<gene>
    <name evidence="2" type="ORF">MNOR_LOCUS4985</name>
</gene>
<evidence type="ECO:0000259" key="1">
    <source>
        <dbReference type="PROSITE" id="PS50837"/>
    </source>
</evidence>
<dbReference type="InterPro" id="IPR003593">
    <property type="entry name" value="AAA+_ATPase"/>
</dbReference>
<dbReference type="EMBL" id="CAXKWB010001870">
    <property type="protein sequence ID" value="CAL4065696.1"/>
    <property type="molecule type" value="Genomic_DNA"/>
</dbReference>
<accession>A0AAV2PUT0</accession>
<dbReference type="Proteomes" id="UP001497623">
    <property type="component" value="Unassembled WGS sequence"/>
</dbReference>
<dbReference type="PROSITE" id="PS50837">
    <property type="entry name" value="NACHT"/>
    <property type="match status" value="1"/>
</dbReference>
<reference evidence="2 3" key="1">
    <citation type="submission" date="2024-05" db="EMBL/GenBank/DDBJ databases">
        <authorList>
            <person name="Wallberg A."/>
        </authorList>
    </citation>
    <scope>NUCLEOTIDE SEQUENCE [LARGE SCALE GENOMIC DNA]</scope>
</reference>